<sequence length="48" mass="5603">MLIDSLILLFIFFMKLNFFTYFQYDSNPEGRGHGAQDKPLPVLSDDTF</sequence>
<protein>
    <submittedName>
        <fullName evidence="2">Uncharacterized protein</fullName>
    </submittedName>
</protein>
<keyword evidence="1" id="KW-0472">Membrane</keyword>
<evidence type="ECO:0000313" key="2">
    <source>
        <dbReference type="EMBL" id="CDL82902.1"/>
    </source>
</evidence>
<evidence type="ECO:0000256" key="1">
    <source>
        <dbReference type="SAM" id="Phobius"/>
    </source>
</evidence>
<name>W1IWP9_9GAMM</name>
<dbReference type="AlphaFoldDB" id="W1IWP9"/>
<keyword evidence="1" id="KW-0812">Transmembrane</keyword>
<proteinExistence type="predicted"/>
<comment type="caution">
    <text evidence="2">The sequence shown here is derived from an EMBL/GenBank/DDBJ whole genome shotgun (WGS) entry which is preliminary data.</text>
</comment>
<dbReference type="EMBL" id="CBXF010000084">
    <property type="protein sequence ID" value="CDL82902.1"/>
    <property type="molecule type" value="Genomic_DNA"/>
</dbReference>
<keyword evidence="3" id="KW-1185">Reference proteome</keyword>
<keyword evidence="1" id="KW-1133">Transmembrane helix</keyword>
<gene>
    <name evidence="2" type="ORF">XSR1_260012</name>
</gene>
<evidence type="ECO:0000313" key="3">
    <source>
        <dbReference type="Proteomes" id="UP000019202"/>
    </source>
</evidence>
<reference evidence="2" key="1">
    <citation type="submission" date="2013-11" db="EMBL/GenBank/DDBJ databases">
        <title>Draft genome sequence and annotation of the entomopathogenic bacteria, Xenorhabdus cabanillasi strain JM26 and Xenorhabdus szentirmai strain DSM 16338.</title>
        <authorList>
            <person name="Gualtieri M."/>
            <person name="Ogier J.C."/>
            <person name="Pages S."/>
            <person name="Givaudan A."/>
            <person name="Gaudriault S."/>
        </authorList>
    </citation>
    <scope>NUCLEOTIDE SEQUENCE [LARGE SCALE GENOMIC DNA]</scope>
    <source>
        <strain evidence="2">DSM 16338</strain>
    </source>
</reference>
<feature type="transmembrane region" description="Helical" evidence="1">
    <location>
        <begin position="6"/>
        <end position="24"/>
    </location>
</feature>
<accession>W1IWP9</accession>
<organism evidence="2 3">
    <name type="scientific">Xenorhabdus szentirmaii DSM 16338</name>
    <dbReference type="NCBI Taxonomy" id="1427518"/>
    <lineage>
        <taxon>Bacteria</taxon>
        <taxon>Pseudomonadati</taxon>
        <taxon>Pseudomonadota</taxon>
        <taxon>Gammaproteobacteria</taxon>
        <taxon>Enterobacterales</taxon>
        <taxon>Morganellaceae</taxon>
        <taxon>Xenorhabdus</taxon>
    </lineage>
</organism>
<dbReference type="Proteomes" id="UP000019202">
    <property type="component" value="Unassembled WGS sequence"/>
</dbReference>